<evidence type="ECO:0000256" key="5">
    <source>
        <dbReference type="ARBA" id="ARBA00023004"/>
    </source>
</evidence>
<accession>A0A839JVB9</accession>
<protein>
    <submittedName>
        <fullName evidence="8">TIGR01212 family radical SAM protein</fullName>
    </submittedName>
</protein>
<dbReference type="Gene3D" id="3.80.30.20">
    <property type="entry name" value="tm_1862 like domain"/>
    <property type="match status" value="1"/>
</dbReference>
<keyword evidence="5" id="KW-0408">Iron</keyword>
<evidence type="ECO:0000256" key="1">
    <source>
        <dbReference type="ARBA" id="ARBA00001966"/>
    </source>
</evidence>
<dbReference type="InterPro" id="IPR006638">
    <property type="entry name" value="Elp3/MiaA/NifB-like_rSAM"/>
</dbReference>
<dbReference type="InterPro" id="IPR007197">
    <property type="entry name" value="rSAM"/>
</dbReference>
<dbReference type="PROSITE" id="PS51918">
    <property type="entry name" value="RADICAL_SAM"/>
    <property type="match status" value="1"/>
</dbReference>
<evidence type="ECO:0000313" key="8">
    <source>
        <dbReference type="EMBL" id="MBB2181615.1"/>
    </source>
</evidence>
<dbReference type="PANTHER" id="PTHR11135">
    <property type="entry name" value="HISTONE ACETYLTRANSFERASE-RELATED"/>
    <property type="match status" value="1"/>
</dbReference>
<dbReference type="PANTHER" id="PTHR11135:SF1">
    <property type="entry name" value="PROTEIN YHCC"/>
    <property type="match status" value="1"/>
</dbReference>
<keyword evidence="4" id="KW-0479">Metal-binding</keyword>
<dbReference type="Pfam" id="PF04055">
    <property type="entry name" value="Radical_SAM"/>
    <property type="match status" value="1"/>
</dbReference>
<comment type="cofactor">
    <cofactor evidence="1">
        <name>[4Fe-4S] cluster</name>
        <dbReference type="ChEBI" id="CHEBI:49883"/>
    </cofactor>
</comment>
<sequence>MMMWDQKRYHSLDYELKKQFGQKVYRLSLNGGMTCPNRDGRIDTRGCIFCSEGGSGDFAANGLLSITDQIEAAKKLVSSKIKNPEQAKYIAYFQAYTNTYAPISYLRRIFSEAIDHSDIVVLSIATRPDCIDEEVLSLLCELKEKKPVWIELGLQTMHESTANLIRRGYPLSVFENCVKRLHDNGIPIIVHTILGLPKETKNDMLKTIKYISELPVQGVKLQLLHILSSTDLGTYYLQGKYQDVLTLEEYIDILIACLELLPGDMVIHRLTGDGPKKLLLAPSWSSNKKNVLNTLHKRMKELDTYQGKYYPTLRNTSNS</sequence>
<keyword evidence="9" id="KW-1185">Reference proteome</keyword>
<evidence type="ECO:0000259" key="7">
    <source>
        <dbReference type="PROSITE" id="PS51918"/>
    </source>
</evidence>
<dbReference type="SMART" id="SM00729">
    <property type="entry name" value="Elp3"/>
    <property type="match status" value="1"/>
</dbReference>
<dbReference type="InterPro" id="IPR058240">
    <property type="entry name" value="rSAM_sf"/>
</dbReference>
<organism evidence="8 9">
    <name type="scientific">Variimorphobacter saccharofermentans</name>
    <dbReference type="NCBI Taxonomy" id="2755051"/>
    <lineage>
        <taxon>Bacteria</taxon>
        <taxon>Bacillati</taxon>
        <taxon>Bacillota</taxon>
        <taxon>Clostridia</taxon>
        <taxon>Lachnospirales</taxon>
        <taxon>Lachnospiraceae</taxon>
        <taxon>Variimorphobacter</taxon>
    </lineage>
</organism>
<dbReference type="RefSeq" id="WP_228351386.1">
    <property type="nucleotide sequence ID" value="NZ_JACEGA010000001.1"/>
</dbReference>
<dbReference type="NCBIfam" id="TIGR01212">
    <property type="entry name" value="TIGR01212 family radical SAM protein"/>
    <property type="match status" value="1"/>
</dbReference>
<reference evidence="8 9" key="1">
    <citation type="submission" date="2020-07" db="EMBL/GenBank/DDBJ databases">
        <title>Characterization and genome sequencing of isolate MD1, a novel member within the family Lachnospiraceae.</title>
        <authorList>
            <person name="Rettenmaier R."/>
            <person name="Di Bello L."/>
            <person name="Zinser C."/>
            <person name="Scheitz K."/>
            <person name="Liebl W."/>
            <person name="Zverlov V."/>
        </authorList>
    </citation>
    <scope>NUCLEOTIDE SEQUENCE [LARGE SCALE GENOMIC DNA]</scope>
    <source>
        <strain evidence="8 9">MD1</strain>
    </source>
</reference>
<proteinExistence type="predicted"/>
<dbReference type="EMBL" id="JACEGA010000001">
    <property type="protein sequence ID" value="MBB2181615.1"/>
    <property type="molecule type" value="Genomic_DNA"/>
</dbReference>
<evidence type="ECO:0000256" key="3">
    <source>
        <dbReference type="ARBA" id="ARBA00022691"/>
    </source>
</evidence>
<dbReference type="SUPFAM" id="SSF102114">
    <property type="entry name" value="Radical SAM enzymes"/>
    <property type="match status" value="1"/>
</dbReference>
<feature type="domain" description="Radical SAM core" evidence="7">
    <location>
        <begin position="19"/>
        <end position="264"/>
    </location>
</feature>
<dbReference type="InterPro" id="IPR039661">
    <property type="entry name" value="ELP3"/>
</dbReference>
<dbReference type="InterPro" id="IPR023404">
    <property type="entry name" value="rSAM_horseshoe"/>
</dbReference>
<dbReference type="Pfam" id="PF16199">
    <property type="entry name" value="Radical_SAM_C"/>
    <property type="match status" value="1"/>
</dbReference>
<comment type="caution">
    <text evidence="8">The sequence shown here is derived from an EMBL/GenBank/DDBJ whole genome shotgun (WGS) entry which is preliminary data.</text>
</comment>
<keyword evidence="6" id="KW-0411">Iron-sulfur</keyword>
<dbReference type="CDD" id="cd01335">
    <property type="entry name" value="Radical_SAM"/>
    <property type="match status" value="1"/>
</dbReference>
<dbReference type="SFLD" id="SFLDG01091">
    <property type="entry name" value="uncharacterized_CHP01210-like"/>
    <property type="match status" value="1"/>
</dbReference>
<keyword evidence="2" id="KW-0004">4Fe-4S</keyword>
<name>A0A839JVB9_9FIRM</name>
<dbReference type="AlphaFoldDB" id="A0A839JVB9"/>
<dbReference type="InterPro" id="IPR032432">
    <property type="entry name" value="Radical_SAM_C"/>
</dbReference>
<evidence type="ECO:0000313" key="9">
    <source>
        <dbReference type="Proteomes" id="UP000574276"/>
    </source>
</evidence>
<dbReference type="GO" id="GO:0003824">
    <property type="term" value="F:catalytic activity"/>
    <property type="evidence" value="ECO:0007669"/>
    <property type="project" value="InterPro"/>
</dbReference>
<dbReference type="GO" id="GO:0051539">
    <property type="term" value="F:4 iron, 4 sulfur cluster binding"/>
    <property type="evidence" value="ECO:0007669"/>
    <property type="project" value="UniProtKB-KW"/>
</dbReference>
<dbReference type="Proteomes" id="UP000574276">
    <property type="component" value="Unassembled WGS sequence"/>
</dbReference>
<evidence type="ECO:0000256" key="6">
    <source>
        <dbReference type="ARBA" id="ARBA00023014"/>
    </source>
</evidence>
<gene>
    <name evidence="8" type="ORF">H0486_01830</name>
</gene>
<evidence type="ECO:0000256" key="4">
    <source>
        <dbReference type="ARBA" id="ARBA00022723"/>
    </source>
</evidence>
<dbReference type="InterPro" id="IPR005911">
    <property type="entry name" value="YhcC-like"/>
</dbReference>
<evidence type="ECO:0000256" key="2">
    <source>
        <dbReference type="ARBA" id="ARBA00022485"/>
    </source>
</evidence>
<dbReference type="SFLD" id="SFLDG01086">
    <property type="entry name" value="elongater_protein-like"/>
    <property type="match status" value="1"/>
</dbReference>
<dbReference type="GO" id="GO:0046872">
    <property type="term" value="F:metal ion binding"/>
    <property type="evidence" value="ECO:0007669"/>
    <property type="project" value="UniProtKB-KW"/>
</dbReference>
<keyword evidence="3" id="KW-0949">S-adenosyl-L-methionine</keyword>
<dbReference type="SFLD" id="SFLDS00029">
    <property type="entry name" value="Radical_SAM"/>
    <property type="match status" value="1"/>
</dbReference>